<name>A0AB39HH26_9VIBR</name>
<reference evidence="1" key="1">
    <citation type="submission" date="2024-07" db="EMBL/GenBank/DDBJ databases">
        <title>Genome Analysis of a Potential Novel Vibrio Species Secreting pH- and Thermo-stable Alginate Lyase and its Application in Producing Alginate Oligosaccharides.</title>
        <authorList>
            <person name="Huang H."/>
            <person name="Bao K."/>
        </authorList>
    </citation>
    <scope>NUCLEOTIDE SEQUENCE</scope>
    <source>
        <strain evidence="1">HB236076</strain>
        <plasmid evidence="1">p-HB236076</plasmid>
    </source>
</reference>
<accession>A0AB39HH26</accession>
<geneLocation type="plasmid" evidence="1">
    <name>p-HB236076</name>
</geneLocation>
<dbReference type="RefSeq" id="WP_306099620.1">
    <property type="nucleotide sequence ID" value="NZ_CP162602.1"/>
</dbReference>
<gene>
    <name evidence="1" type="ORF">AB0763_16905</name>
</gene>
<dbReference type="EMBL" id="CP162602">
    <property type="protein sequence ID" value="XDK26707.1"/>
    <property type="molecule type" value="Genomic_DNA"/>
</dbReference>
<dbReference type="KEGG" id="vih:AB0763_16905"/>
<proteinExistence type="predicted"/>
<dbReference type="AlphaFoldDB" id="A0AB39HH26"/>
<protein>
    <submittedName>
        <fullName evidence="1">Uncharacterized protein</fullName>
    </submittedName>
</protein>
<organism evidence="1">
    <name type="scientific">Vibrio sp. HB236076</name>
    <dbReference type="NCBI Taxonomy" id="3232307"/>
    <lineage>
        <taxon>Bacteria</taxon>
        <taxon>Pseudomonadati</taxon>
        <taxon>Pseudomonadota</taxon>
        <taxon>Gammaproteobacteria</taxon>
        <taxon>Vibrionales</taxon>
        <taxon>Vibrionaceae</taxon>
        <taxon>Vibrio</taxon>
    </lineage>
</organism>
<keyword evidence="1" id="KW-0614">Plasmid</keyword>
<sequence>MNITQSFISNFKKKAKKIKDELGVKHTQALELAAQEVGFPNYHSLLKCSKKANNCKTHIVNTDKDGVNDEFTIDHGNRGKQINPNQKSSLLVIFDDDLVINKIEFEGPSHKLISRNFKTEYLDKGFAAEIGARIPSFDEVKHRDLDIGYGSKLHEAGYICIEFLRNKDNPWTIEDANQVAQERIGSKLGHSCYRDFFFINGEYINNHLHDEMIRRLDLENDIQYHPAIDGYYDDYS</sequence>
<evidence type="ECO:0000313" key="1">
    <source>
        <dbReference type="EMBL" id="XDK26707.1"/>
    </source>
</evidence>